<name>A0A4D6EH72_9VIRU</name>
<sequence>MDRRWLACTVFAFFHKRGRHRPPTRQEKYTVPGSTKNLGSLEKSDGATTEDTMAEATDTSMWLQEHRGKYRGVIEALAGIQWQMDRPYLHEALTASVRTIGAGVLLARRPTEAYLEAPADAGLVTQYNLVLPCAKVKSASAKRLYTDILVARSNRMFHEHASPNWVVYSGMAQEERHRTEDAFGIALDPEAVFCGVAQSLQVSCDSDGWDHRMVLSSGIKTRYAPLDEAKAHRQQKTAEALRNQKQETRPRRQRRRGARGKKGQAKADK</sequence>
<protein>
    <submittedName>
        <fullName evidence="2">Uncharacterized protein</fullName>
    </submittedName>
</protein>
<dbReference type="Proteomes" id="UP001237152">
    <property type="component" value="Segment"/>
</dbReference>
<gene>
    <name evidence="2" type="ORF">pclt_cds_19</name>
</gene>
<organism evidence="2 3">
    <name type="scientific">Pandoravirus celtis</name>
    <dbReference type="NCBI Taxonomy" id="2568002"/>
    <lineage>
        <taxon>Viruses</taxon>
        <taxon>Pandoravirus</taxon>
    </lineage>
</organism>
<accession>A0A4D6EH72</accession>
<reference evidence="2" key="1">
    <citation type="journal article" date="2019" name="Front. Microbiol.">
        <title>Pandoravirus Celtis Illustrates the Microevolution Processes at Work in the Giant Pandoraviridae Genomes.</title>
        <authorList>
            <person name="Legendre M."/>
            <person name="Alempic J.M."/>
            <person name="Philippe N."/>
            <person name="Lartigue A."/>
            <person name="Jeudy S."/>
            <person name="Poirot O."/>
            <person name="Ta N.T."/>
            <person name="Nin S."/>
            <person name="Coute Y."/>
            <person name="Abergel C."/>
            <person name="Claverie J.M."/>
        </authorList>
    </citation>
    <scope>NUCLEOTIDE SEQUENCE</scope>
</reference>
<evidence type="ECO:0000313" key="2">
    <source>
        <dbReference type="EMBL" id="QBZ80619.1"/>
    </source>
</evidence>
<evidence type="ECO:0000256" key="1">
    <source>
        <dbReference type="SAM" id="MobiDB-lite"/>
    </source>
</evidence>
<evidence type="ECO:0000313" key="3">
    <source>
        <dbReference type="Proteomes" id="UP001237152"/>
    </source>
</evidence>
<feature type="compositionally biased region" description="Basic residues" evidence="1">
    <location>
        <begin position="251"/>
        <end position="269"/>
    </location>
</feature>
<dbReference type="EMBL" id="MK174290">
    <property type="protein sequence ID" value="QBZ80619.1"/>
    <property type="molecule type" value="Genomic_DNA"/>
</dbReference>
<feature type="region of interest" description="Disordered" evidence="1">
    <location>
        <begin position="230"/>
        <end position="269"/>
    </location>
</feature>
<feature type="region of interest" description="Disordered" evidence="1">
    <location>
        <begin position="22"/>
        <end position="50"/>
    </location>
</feature>
<proteinExistence type="predicted"/>